<comment type="caution">
    <text evidence="5">The sequence shown here is derived from an EMBL/GenBank/DDBJ whole genome shotgun (WGS) entry which is preliminary data.</text>
</comment>
<dbReference type="STRING" id="2094558.A0A314XUP4"/>
<feature type="domain" description="RRM" evidence="4">
    <location>
        <begin position="48"/>
        <end position="126"/>
    </location>
</feature>
<reference evidence="5 6" key="1">
    <citation type="submission" date="2018-02" db="EMBL/GenBank/DDBJ databases">
        <title>Draft genome of wild Prunus yedoensis var. nudiflora.</title>
        <authorList>
            <person name="Baek S."/>
            <person name="Kim J.-H."/>
            <person name="Choi K."/>
            <person name="Kim G.-B."/>
            <person name="Cho A."/>
            <person name="Jang H."/>
            <person name="Shin C.-H."/>
            <person name="Yu H.-J."/>
            <person name="Mun J.-H."/>
        </authorList>
    </citation>
    <scope>NUCLEOTIDE SEQUENCE [LARGE SCALE GENOMIC DNA]</scope>
    <source>
        <strain evidence="6">cv. Jeju island</strain>
        <tissue evidence="5">Leaf</tissue>
    </source>
</reference>
<dbReference type="GO" id="GO:0003723">
    <property type="term" value="F:RNA binding"/>
    <property type="evidence" value="ECO:0007669"/>
    <property type="project" value="UniProtKB-UniRule"/>
</dbReference>
<dbReference type="CDD" id="cd00590">
    <property type="entry name" value="RRM_SF"/>
    <property type="match status" value="1"/>
</dbReference>
<dbReference type="InterPro" id="IPR000504">
    <property type="entry name" value="RRM_dom"/>
</dbReference>
<dbReference type="PANTHER" id="PTHR48027">
    <property type="entry name" value="HETEROGENEOUS NUCLEAR RIBONUCLEOPROTEIN 87F-RELATED"/>
    <property type="match status" value="1"/>
</dbReference>
<name>A0A314XUP4_PRUYE</name>
<proteinExistence type="predicted"/>
<sequence>MWAAGISLSSPFYAYPKPINSIRSSVSNRTGSKSLKLRASFFDYPLASKILVKNIPYSTSENSLQEKFSNFGQIAEVKLVKDETSRRSKGYAYIQYTSQDDALLALENMDHQNLDGRIIYVELARPGKDAYGEYPKTSGPPKKPNLQQQEEVSDCWY</sequence>
<dbReference type="InterPro" id="IPR052462">
    <property type="entry name" value="SLIRP/GR-RBP-like"/>
</dbReference>
<feature type="region of interest" description="Disordered" evidence="3">
    <location>
        <begin position="130"/>
        <end position="157"/>
    </location>
</feature>
<evidence type="ECO:0000256" key="3">
    <source>
        <dbReference type="SAM" id="MobiDB-lite"/>
    </source>
</evidence>
<dbReference type="Gene3D" id="3.30.70.330">
    <property type="match status" value="1"/>
</dbReference>
<dbReference type="Pfam" id="PF00076">
    <property type="entry name" value="RRM_1"/>
    <property type="match status" value="1"/>
</dbReference>
<dbReference type="SMART" id="SM00360">
    <property type="entry name" value="RRM"/>
    <property type="match status" value="1"/>
</dbReference>
<evidence type="ECO:0000259" key="4">
    <source>
        <dbReference type="PROSITE" id="PS50102"/>
    </source>
</evidence>
<dbReference type="InterPro" id="IPR012677">
    <property type="entry name" value="Nucleotide-bd_a/b_plait_sf"/>
</dbReference>
<protein>
    <submittedName>
        <fullName evidence="5">Glycine-rich RNA-binding protein 4 mitochondrial</fullName>
    </submittedName>
</protein>
<dbReference type="PROSITE" id="PS50102">
    <property type="entry name" value="RRM"/>
    <property type="match status" value="1"/>
</dbReference>
<dbReference type="EMBL" id="PJQY01002101">
    <property type="protein sequence ID" value="PQP96456.1"/>
    <property type="molecule type" value="Genomic_DNA"/>
</dbReference>
<evidence type="ECO:0000256" key="1">
    <source>
        <dbReference type="ARBA" id="ARBA00022884"/>
    </source>
</evidence>
<dbReference type="InterPro" id="IPR035979">
    <property type="entry name" value="RBD_domain_sf"/>
</dbReference>
<dbReference type="Proteomes" id="UP000250321">
    <property type="component" value="Unassembled WGS sequence"/>
</dbReference>
<accession>A0A314XUP4</accession>
<keyword evidence="1 2" id="KW-0694">RNA-binding</keyword>
<dbReference type="SUPFAM" id="SSF54928">
    <property type="entry name" value="RNA-binding domain, RBD"/>
    <property type="match status" value="1"/>
</dbReference>
<keyword evidence="6" id="KW-1185">Reference proteome</keyword>
<dbReference type="OrthoDB" id="439808at2759"/>
<gene>
    <name evidence="5" type="ORF">Pyn_15826</name>
</gene>
<evidence type="ECO:0000256" key="2">
    <source>
        <dbReference type="PROSITE-ProRule" id="PRU00176"/>
    </source>
</evidence>
<dbReference type="AlphaFoldDB" id="A0A314XUP4"/>
<organism evidence="5 6">
    <name type="scientific">Prunus yedoensis var. nudiflora</name>
    <dbReference type="NCBI Taxonomy" id="2094558"/>
    <lineage>
        <taxon>Eukaryota</taxon>
        <taxon>Viridiplantae</taxon>
        <taxon>Streptophyta</taxon>
        <taxon>Embryophyta</taxon>
        <taxon>Tracheophyta</taxon>
        <taxon>Spermatophyta</taxon>
        <taxon>Magnoliopsida</taxon>
        <taxon>eudicotyledons</taxon>
        <taxon>Gunneridae</taxon>
        <taxon>Pentapetalae</taxon>
        <taxon>rosids</taxon>
        <taxon>fabids</taxon>
        <taxon>Rosales</taxon>
        <taxon>Rosaceae</taxon>
        <taxon>Amygdaloideae</taxon>
        <taxon>Amygdaleae</taxon>
        <taxon>Prunus</taxon>
    </lineage>
</organism>
<evidence type="ECO:0000313" key="6">
    <source>
        <dbReference type="Proteomes" id="UP000250321"/>
    </source>
</evidence>
<evidence type="ECO:0000313" key="5">
    <source>
        <dbReference type="EMBL" id="PQP96456.1"/>
    </source>
</evidence>